<reference evidence="2 3" key="1">
    <citation type="journal article" date="2018" name="Sci. Rep.">
        <title>Comparative analysis of the Pocillopora damicornis genome highlights role of immune system in coral evolution.</title>
        <authorList>
            <person name="Cunning R."/>
            <person name="Bay R.A."/>
            <person name="Gillette P."/>
            <person name="Baker A.C."/>
            <person name="Traylor-Knowles N."/>
        </authorList>
    </citation>
    <scope>NUCLEOTIDE SEQUENCE [LARGE SCALE GENOMIC DNA]</scope>
    <source>
        <strain evidence="2">RSMAS</strain>
        <tissue evidence="2">Whole animal</tissue>
    </source>
</reference>
<feature type="compositionally biased region" description="Polar residues" evidence="1">
    <location>
        <begin position="172"/>
        <end position="209"/>
    </location>
</feature>
<dbReference type="AlphaFoldDB" id="A0A3M6TFK0"/>
<gene>
    <name evidence="2" type="ORF">pdam_00016639</name>
</gene>
<feature type="region of interest" description="Disordered" evidence="1">
    <location>
        <begin position="170"/>
        <end position="209"/>
    </location>
</feature>
<evidence type="ECO:0000313" key="2">
    <source>
        <dbReference type="EMBL" id="RMX40186.1"/>
    </source>
</evidence>
<protein>
    <submittedName>
        <fullName evidence="2">Uncharacterized protein</fullName>
    </submittedName>
</protein>
<name>A0A3M6TFK0_POCDA</name>
<evidence type="ECO:0000256" key="1">
    <source>
        <dbReference type="SAM" id="MobiDB-lite"/>
    </source>
</evidence>
<dbReference type="OrthoDB" id="5980143at2759"/>
<evidence type="ECO:0000313" key="3">
    <source>
        <dbReference type="Proteomes" id="UP000275408"/>
    </source>
</evidence>
<proteinExistence type="predicted"/>
<organism evidence="2 3">
    <name type="scientific">Pocillopora damicornis</name>
    <name type="common">Cauliflower coral</name>
    <name type="synonym">Millepora damicornis</name>
    <dbReference type="NCBI Taxonomy" id="46731"/>
    <lineage>
        <taxon>Eukaryota</taxon>
        <taxon>Metazoa</taxon>
        <taxon>Cnidaria</taxon>
        <taxon>Anthozoa</taxon>
        <taxon>Hexacorallia</taxon>
        <taxon>Scleractinia</taxon>
        <taxon>Astrocoeniina</taxon>
        <taxon>Pocilloporidae</taxon>
        <taxon>Pocillopora</taxon>
    </lineage>
</organism>
<dbReference type="Proteomes" id="UP000275408">
    <property type="component" value="Unassembled WGS sequence"/>
</dbReference>
<comment type="caution">
    <text evidence="2">The sequence shown here is derived from an EMBL/GenBank/DDBJ whole genome shotgun (WGS) entry which is preliminary data.</text>
</comment>
<sequence>MQSNRSIEYNKLGCYRDNWQEVRPLAELLFTDRNETSPRYSGKKYIRKNFNRLYLDDLIQRCASQSKKLGYQVFGIENFGTNTLIQLPLVLSDITNHYYRFSPYFSLHPHHSKTMFDDECNSGDGGLETYSRDGPTRQCFTTKYEPCDLTCGEQPCTGTENTLFVYQLGKPSKSSSCSTPNKTPEPTRPTRNTSQPRTPSKKGTSQGTN</sequence>
<feature type="non-terminal residue" evidence="2">
    <location>
        <position position="209"/>
    </location>
</feature>
<dbReference type="EMBL" id="RCHS01003680">
    <property type="protein sequence ID" value="RMX40186.1"/>
    <property type="molecule type" value="Genomic_DNA"/>
</dbReference>
<accession>A0A3M6TFK0</accession>
<keyword evidence="3" id="KW-1185">Reference proteome</keyword>